<keyword evidence="6" id="KW-1133">Transmembrane helix</keyword>
<keyword evidence="5" id="KW-0676">Redox-active center</keyword>
<keyword evidence="9" id="KW-1185">Reference proteome</keyword>
<keyword evidence="6" id="KW-0812">Transmembrane</keyword>
<evidence type="ECO:0000256" key="6">
    <source>
        <dbReference type="SAM" id="Phobius"/>
    </source>
</evidence>
<evidence type="ECO:0000256" key="4">
    <source>
        <dbReference type="ARBA" id="ARBA00023157"/>
    </source>
</evidence>
<organism evidence="8 9">
    <name type="scientific">Paenibacillus radicis</name>
    <name type="common">ex Xue et al. 2023</name>
    <dbReference type="NCBI Taxonomy" id="2972489"/>
    <lineage>
        <taxon>Bacteria</taxon>
        <taxon>Bacillati</taxon>
        <taxon>Bacillota</taxon>
        <taxon>Bacilli</taxon>
        <taxon>Bacillales</taxon>
        <taxon>Paenibacillaceae</taxon>
        <taxon>Paenibacillus</taxon>
    </lineage>
</organism>
<evidence type="ECO:0000313" key="9">
    <source>
        <dbReference type="Proteomes" id="UP001300012"/>
    </source>
</evidence>
<evidence type="ECO:0000256" key="5">
    <source>
        <dbReference type="ARBA" id="ARBA00023284"/>
    </source>
</evidence>
<dbReference type="Gene3D" id="3.40.30.10">
    <property type="entry name" value="Glutaredoxin"/>
    <property type="match status" value="1"/>
</dbReference>
<keyword evidence="6" id="KW-0472">Membrane</keyword>
<proteinExistence type="predicted"/>
<dbReference type="RefSeq" id="WP_258216755.1">
    <property type="nucleotide sequence ID" value="NZ_JANQBD010000025.1"/>
</dbReference>
<feature type="domain" description="Thioredoxin" evidence="7">
    <location>
        <begin position="35"/>
        <end position="172"/>
    </location>
</feature>
<name>A0ABT1YPU9_9BACL</name>
<dbReference type="SUPFAM" id="SSF52833">
    <property type="entry name" value="Thioredoxin-like"/>
    <property type="match status" value="1"/>
</dbReference>
<evidence type="ECO:0000256" key="1">
    <source>
        <dbReference type="ARBA" id="ARBA00004196"/>
    </source>
</evidence>
<sequence>MRKNKKWLQATIFTFVLLVGIYIVVINTLEGKDSVTIGTKAPDFTVTGLDGQMHDLSQYKGKPLIINFWGTFCPPCVREMPALQSQYDKWKDQNVQIVGMNLNESPVTVKAYLQQYNITLPILLDNDVIRKKYKVISYPTTFYIDANGIIQDIFVGEMSENDISTRINRLLR</sequence>
<dbReference type="PANTHER" id="PTHR42852">
    <property type="entry name" value="THIOL:DISULFIDE INTERCHANGE PROTEIN DSBE"/>
    <property type="match status" value="1"/>
</dbReference>
<dbReference type="PROSITE" id="PS51352">
    <property type="entry name" value="THIOREDOXIN_2"/>
    <property type="match status" value="1"/>
</dbReference>
<evidence type="ECO:0000256" key="2">
    <source>
        <dbReference type="ARBA" id="ARBA00022748"/>
    </source>
</evidence>
<dbReference type="PROSITE" id="PS00194">
    <property type="entry name" value="THIOREDOXIN_1"/>
    <property type="match status" value="1"/>
</dbReference>
<gene>
    <name evidence="8" type="ORF">NV381_28835</name>
</gene>
<dbReference type="InterPro" id="IPR017937">
    <property type="entry name" value="Thioredoxin_CS"/>
</dbReference>
<comment type="subcellular location">
    <subcellularLocation>
        <location evidence="1">Cell envelope</location>
    </subcellularLocation>
</comment>
<keyword evidence="4" id="KW-1015">Disulfide bond</keyword>
<comment type="caution">
    <text evidence="8">The sequence shown here is derived from an EMBL/GenBank/DDBJ whole genome shotgun (WGS) entry which is preliminary data.</text>
</comment>
<reference evidence="8 9" key="1">
    <citation type="submission" date="2022-08" db="EMBL/GenBank/DDBJ databases">
        <title>Paenibacillus endoradicis sp. nov., Paenibacillus radicibacter sp. nov and Paenibacillus pararadicis sp. nov., three cold-adapted plant growth-promoting bacteria isolated from root of Larix gmelinii in Great Khingan.</title>
        <authorList>
            <person name="Xue H."/>
        </authorList>
    </citation>
    <scope>NUCLEOTIDE SEQUENCE [LARGE SCALE GENOMIC DNA]</scope>
    <source>
        <strain evidence="8 9">N5-1-1-5</strain>
    </source>
</reference>
<dbReference type="InterPro" id="IPR036249">
    <property type="entry name" value="Thioredoxin-like_sf"/>
</dbReference>
<dbReference type="InterPro" id="IPR000866">
    <property type="entry name" value="AhpC/TSA"/>
</dbReference>
<dbReference type="CDD" id="cd02966">
    <property type="entry name" value="TlpA_like_family"/>
    <property type="match status" value="1"/>
</dbReference>
<dbReference type="InterPro" id="IPR013766">
    <property type="entry name" value="Thioredoxin_domain"/>
</dbReference>
<dbReference type="Proteomes" id="UP001300012">
    <property type="component" value="Unassembled WGS sequence"/>
</dbReference>
<keyword evidence="3" id="KW-0735">Signal-anchor</keyword>
<protein>
    <submittedName>
        <fullName evidence="8">Redoxin domain-containing protein</fullName>
    </submittedName>
</protein>
<accession>A0ABT1YPU9</accession>
<dbReference type="Pfam" id="PF00578">
    <property type="entry name" value="AhpC-TSA"/>
    <property type="match status" value="1"/>
</dbReference>
<evidence type="ECO:0000256" key="3">
    <source>
        <dbReference type="ARBA" id="ARBA00022968"/>
    </source>
</evidence>
<dbReference type="PANTHER" id="PTHR42852:SF6">
    <property type="entry name" value="THIOL:DISULFIDE INTERCHANGE PROTEIN DSBE"/>
    <property type="match status" value="1"/>
</dbReference>
<dbReference type="EMBL" id="JANQBD010000025">
    <property type="protein sequence ID" value="MCR8635212.1"/>
    <property type="molecule type" value="Genomic_DNA"/>
</dbReference>
<evidence type="ECO:0000313" key="8">
    <source>
        <dbReference type="EMBL" id="MCR8635212.1"/>
    </source>
</evidence>
<dbReference type="InterPro" id="IPR050553">
    <property type="entry name" value="Thioredoxin_ResA/DsbE_sf"/>
</dbReference>
<evidence type="ECO:0000259" key="7">
    <source>
        <dbReference type="PROSITE" id="PS51352"/>
    </source>
</evidence>
<feature type="transmembrane region" description="Helical" evidence="6">
    <location>
        <begin position="7"/>
        <end position="25"/>
    </location>
</feature>
<keyword evidence="2" id="KW-0201">Cytochrome c-type biogenesis</keyword>